<accession>A0ACC0WZB8</accession>
<evidence type="ECO:0000313" key="1">
    <source>
        <dbReference type="EMBL" id="KAJ0006816.1"/>
    </source>
</evidence>
<reference evidence="2" key="1">
    <citation type="journal article" date="2023" name="G3 (Bethesda)">
        <title>Genome assembly and association tests identify interacting loci associated with vigor, precocity, and sex in interspecific pistachio rootstocks.</title>
        <authorList>
            <person name="Palmer W."/>
            <person name="Jacygrad E."/>
            <person name="Sagayaradj S."/>
            <person name="Cavanaugh K."/>
            <person name="Han R."/>
            <person name="Bertier L."/>
            <person name="Beede B."/>
            <person name="Kafkas S."/>
            <person name="Golino D."/>
            <person name="Preece J."/>
            <person name="Michelmore R."/>
        </authorList>
    </citation>
    <scope>NUCLEOTIDE SEQUENCE [LARGE SCALE GENOMIC DNA]</scope>
</reference>
<gene>
    <name evidence="1" type="ORF">Pint_29437</name>
</gene>
<proteinExistence type="predicted"/>
<protein>
    <submittedName>
        <fullName evidence="1">Uncharacterized protein</fullName>
    </submittedName>
</protein>
<evidence type="ECO:0000313" key="2">
    <source>
        <dbReference type="Proteomes" id="UP001163603"/>
    </source>
</evidence>
<name>A0ACC0WZB8_9ROSI</name>
<comment type="caution">
    <text evidence="1">The sequence shown here is derived from an EMBL/GenBank/DDBJ whole genome shotgun (WGS) entry which is preliminary data.</text>
</comment>
<dbReference type="Proteomes" id="UP001163603">
    <property type="component" value="Chromosome 15"/>
</dbReference>
<dbReference type="EMBL" id="CM047750">
    <property type="protein sequence ID" value="KAJ0006816.1"/>
    <property type="molecule type" value="Genomic_DNA"/>
</dbReference>
<sequence>MIPSFRNPFKVEEDIKESSNKSSVIVGLKILVQNSQGKSNVVVNKSALSPGCKPADEYSSCFLKSCHLCNKKLSFDKDVYMRSDHGFCSIKCRDRQIYLDDIKDLENSTKQMLSSARRHCSGDDRRETQLLLKELRQRRHNNQPHSQKIQWTTVS</sequence>
<keyword evidence="2" id="KW-1185">Reference proteome</keyword>
<organism evidence="1 2">
    <name type="scientific">Pistacia integerrima</name>
    <dbReference type="NCBI Taxonomy" id="434235"/>
    <lineage>
        <taxon>Eukaryota</taxon>
        <taxon>Viridiplantae</taxon>
        <taxon>Streptophyta</taxon>
        <taxon>Embryophyta</taxon>
        <taxon>Tracheophyta</taxon>
        <taxon>Spermatophyta</taxon>
        <taxon>Magnoliopsida</taxon>
        <taxon>eudicotyledons</taxon>
        <taxon>Gunneridae</taxon>
        <taxon>Pentapetalae</taxon>
        <taxon>rosids</taxon>
        <taxon>malvids</taxon>
        <taxon>Sapindales</taxon>
        <taxon>Anacardiaceae</taxon>
        <taxon>Pistacia</taxon>
    </lineage>
</organism>